<evidence type="ECO:0000313" key="2">
    <source>
        <dbReference type="EMBL" id="GER28065.1"/>
    </source>
</evidence>
<feature type="region of interest" description="Disordered" evidence="1">
    <location>
        <begin position="1"/>
        <end position="79"/>
    </location>
</feature>
<name>A0A5A7P572_STRAF</name>
<dbReference type="Proteomes" id="UP000325081">
    <property type="component" value="Unassembled WGS sequence"/>
</dbReference>
<dbReference type="EMBL" id="BKCP01002225">
    <property type="protein sequence ID" value="GER28065.1"/>
    <property type="molecule type" value="Genomic_DNA"/>
</dbReference>
<accession>A0A5A7P572</accession>
<feature type="compositionally biased region" description="Basic and acidic residues" evidence="1">
    <location>
        <begin position="121"/>
        <end position="140"/>
    </location>
</feature>
<comment type="caution">
    <text evidence="2">The sequence shown here is derived from an EMBL/GenBank/DDBJ whole genome shotgun (WGS) entry which is preliminary data.</text>
</comment>
<feature type="region of interest" description="Disordered" evidence="1">
    <location>
        <begin position="96"/>
        <end position="140"/>
    </location>
</feature>
<feature type="compositionally biased region" description="Low complexity" evidence="1">
    <location>
        <begin position="96"/>
        <end position="105"/>
    </location>
</feature>
<protein>
    <submittedName>
        <fullName evidence="2">Uncharacterized protein</fullName>
    </submittedName>
</protein>
<evidence type="ECO:0000256" key="1">
    <source>
        <dbReference type="SAM" id="MobiDB-lite"/>
    </source>
</evidence>
<proteinExistence type="predicted"/>
<evidence type="ECO:0000313" key="3">
    <source>
        <dbReference type="Proteomes" id="UP000325081"/>
    </source>
</evidence>
<gene>
    <name evidence="2" type="ORF">STAS_03822</name>
</gene>
<reference evidence="3" key="1">
    <citation type="journal article" date="2019" name="Curr. Biol.">
        <title>Genome Sequence of Striga asiatica Provides Insight into the Evolution of Plant Parasitism.</title>
        <authorList>
            <person name="Yoshida S."/>
            <person name="Kim S."/>
            <person name="Wafula E.K."/>
            <person name="Tanskanen J."/>
            <person name="Kim Y.M."/>
            <person name="Honaas L."/>
            <person name="Yang Z."/>
            <person name="Spallek T."/>
            <person name="Conn C.E."/>
            <person name="Ichihashi Y."/>
            <person name="Cheong K."/>
            <person name="Cui S."/>
            <person name="Der J.P."/>
            <person name="Gundlach H."/>
            <person name="Jiao Y."/>
            <person name="Hori C."/>
            <person name="Ishida J.K."/>
            <person name="Kasahara H."/>
            <person name="Kiba T."/>
            <person name="Kim M.S."/>
            <person name="Koo N."/>
            <person name="Laohavisit A."/>
            <person name="Lee Y.H."/>
            <person name="Lumba S."/>
            <person name="McCourt P."/>
            <person name="Mortimer J.C."/>
            <person name="Mutuku J.M."/>
            <person name="Nomura T."/>
            <person name="Sasaki-Sekimoto Y."/>
            <person name="Seto Y."/>
            <person name="Wang Y."/>
            <person name="Wakatake T."/>
            <person name="Sakakibara H."/>
            <person name="Demura T."/>
            <person name="Yamaguchi S."/>
            <person name="Yoneyama K."/>
            <person name="Manabe R.I."/>
            <person name="Nelson D.C."/>
            <person name="Schulman A.H."/>
            <person name="Timko M.P."/>
            <person name="dePamphilis C.W."/>
            <person name="Choi D."/>
            <person name="Shirasu K."/>
        </authorList>
    </citation>
    <scope>NUCLEOTIDE SEQUENCE [LARGE SCALE GENOMIC DNA]</scope>
    <source>
        <strain evidence="3">cv. UVA1</strain>
    </source>
</reference>
<feature type="compositionally biased region" description="Basic and acidic residues" evidence="1">
    <location>
        <begin position="52"/>
        <end position="65"/>
    </location>
</feature>
<dbReference type="AlphaFoldDB" id="A0A5A7P572"/>
<sequence length="140" mass="15193">MDASPVVSEDEHRPEHSALREPPHSGDDQPGDGGGVAGDVGQRPPRIPDPAVRGDGRPDVGDAERRRSRRVEPLTGVGLRLLRRRVRRALLHQLPAAAVDGSAAAHSPPLLPRNGTQPTLSRDKRPGHYKQDRNEGKDNE</sequence>
<keyword evidence="3" id="KW-1185">Reference proteome</keyword>
<organism evidence="2 3">
    <name type="scientific">Striga asiatica</name>
    <name type="common">Asiatic witchweed</name>
    <name type="synonym">Buchnera asiatica</name>
    <dbReference type="NCBI Taxonomy" id="4170"/>
    <lineage>
        <taxon>Eukaryota</taxon>
        <taxon>Viridiplantae</taxon>
        <taxon>Streptophyta</taxon>
        <taxon>Embryophyta</taxon>
        <taxon>Tracheophyta</taxon>
        <taxon>Spermatophyta</taxon>
        <taxon>Magnoliopsida</taxon>
        <taxon>eudicotyledons</taxon>
        <taxon>Gunneridae</taxon>
        <taxon>Pentapetalae</taxon>
        <taxon>asterids</taxon>
        <taxon>lamiids</taxon>
        <taxon>Lamiales</taxon>
        <taxon>Orobanchaceae</taxon>
        <taxon>Buchnereae</taxon>
        <taxon>Striga</taxon>
    </lineage>
</organism>
<feature type="compositionally biased region" description="Basic and acidic residues" evidence="1">
    <location>
        <begin position="9"/>
        <end position="27"/>
    </location>
</feature>